<dbReference type="Proteomes" id="UP000325113">
    <property type="component" value="Unassembled WGS sequence"/>
</dbReference>
<dbReference type="Proteomes" id="UP000322899">
    <property type="component" value="Unassembled WGS sequence"/>
</dbReference>
<evidence type="ECO:0000313" key="7">
    <source>
        <dbReference type="EMBL" id="KAA0170994.1"/>
    </source>
</evidence>
<evidence type="ECO:0000313" key="6">
    <source>
        <dbReference type="EMBL" id="KAA0160084.1"/>
    </source>
</evidence>
<evidence type="ECO:0000256" key="3">
    <source>
        <dbReference type="ARBA" id="ARBA00023015"/>
    </source>
</evidence>
<evidence type="ECO:0000256" key="2">
    <source>
        <dbReference type="ARBA" id="ARBA00022491"/>
    </source>
</evidence>
<dbReference type="Pfam" id="PF08598">
    <property type="entry name" value="Sds3"/>
    <property type="match status" value="1"/>
</dbReference>
<sequence>MAAASDATDEPQDTVESLEAERTLIEQGTHPTLRARARVFEHERQARADKADLERQWKVKVANEMAQAEINAAAQAFDASIASATSKLLKELDSRLAEIRASGKGAPTRGAFRALRSKVKEANDASASGIPDPTLFPLRHCLERDEVMDDMRQVVKDWRSTAERFRQETTPQLLPTRVEGQILHFCGHTFRRGDSVVALSELTAQEFPGVFMGANSVEAGILLPDGTRCRLRLDHLRLGRIILKQSGEPDAVTRPLPLASLA</sequence>
<evidence type="ECO:0000313" key="9">
    <source>
        <dbReference type="Proteomes" id="UP000322899"/>
    </source>
</evidence>
<dbReference type="GO" id="GO:0010468">
    <property type="term" value="P:regulation of gene expression"/>
    <property type="evidence" value="ECO:0007669"/>
    <property type="project" value="UniProtKB-ARBA"/>
</dbReference>
<evidence type="ECO:0000313" key="8">
    <source>
        <dbReference type="EMBL" id="KAA0174647.1"/>
    </source>
</evidence>
<dbReference type="EMBL" id="VLTO01000020">
    <property type="protein sequence ID" value="KAA0174647.1"/>
    <property type="molecule type" value="Genomic_DNA"/>
</dbReference>
<gene>
    <name evidence="8" type="ORF">FNF27_03770</name>
    <name evidence="7" type="ORF">FNF28_00992</name>
    <name evidence="6" type="ORF">FNF31_04550</name>
</gene>
<dbReference type="Proteomes" id="UP000324907">
    <property type="component" value="Unassembled WGS sequence"/>
</dbReference>
<dbReference type="EMBL" id="VLTM01000048">
    <property type="protein sequence ID" value="KAA0160084.1"/>
    <property type="molecule type" value="Genomic_DNA"/>
</dbReference>
<dbReference type="AlphaFoldDB" id="A0A5A8D5P6"/>
<dbReference type="InterPro" id="IPR013907">
    <property type="entry name" value="Sds3"/>
</dbReference>
<comment type="subcellular location">
    <subcellularLocation>
        <location evidence="1">Nucleus</location>
    </subcellularLocation>
</comment>
<organism evidence="6 11">
    <name type="scientific">Cafeteria roenbergensis</name>
    <name type="common">Marine flagellate</name>
    <dbReference type="NCBI Taxonomy" id="33653"/>
    <lineage>
        <taxon>Eukaryota</taxon>
        <taxon>Sar</taxon>
        <taxon>Stramenopiles</taxon>
        <taxon>Bigyra</taxon>
        <taxon>Opalozoa</taxon>
        <taxon>Bicosoecida</taxon>
        <taxon>Cafeteriaceae</taxon>
        <taxon>Cafeteria</taxon>
    </lineage>
</organism>
<accession>A0A5A8D5P6</accession>
<evidence type="ECO:0000313" key="10">
    <source>
        <dbReference type="Proteomes" id="UP000324907"/>
    </source>
</evidence>
<keyword evidence="5" id="KW-0539">Nucleus</keyword>
<proteinExistence type="predicted"/>
<protein>
    <submittedName>
        <fullName evidence="6">Uncharacterized protein</fullName>
    </submittedName>
</protein>
<evidence type="ECO:0000256" key="1">
    <source>
        <dbReference type="ARBA" id="ARBA00004123"/>
    </source>
</evidence>
<name>A0A5A8D5P6_CAFRO</name>
<keyword evidence="2" id="KW-0678">Repressor</keyword>
<keyword evidence="4" id="KW-0804">Transcription</keyword>
<dbReference type="EMBL" id="VLTL01000009">
    <property type="protein sequence ID" value="KAA0170994.1"/>
    <property type="molecule type" value="Genomic_DNA"/>
</dbReference>
<reference evidence="9 10" key="1">
    <citation type="submission" date="2019-07" db="EMBL/GenBank/DDBJ databases">
        <title>Genomes of Cafeteria roenbergensis.</title>
        <authorList>
            <person name="Fischer M.G."/>
            <person name="Hackl T."/>
            <person name="Roman M."/>
        </authorList>
    </citation>
    <scope>NUCLEOTIDE SEQUENCE [LARGE SCALE GENOMIC DNA]</scope>
    <source>
        <strain evidence="6 11">Cflag</strain>
        <strain evidence="8 9">E4-10P</strain>
        <strain evidence="7 10">RCC970-E3</strain>
    </source>
</reference>
<comment type="caution">
    <text evidence="6">The sequence shown here is derived from an EMBL/GenBank/DDBJ whole genome shotgun (WGS) entry which is preliminary data.</text>
</comment>
<keyword evidence="3" id="KW-0805">Transcription regulation</keyword>
<evidence type="ECO:0000313" key="11">
    <source>
        <dbReference type="Proteomes" id="UP000325113"/>
    </source>
</evidence>
<evidence type="ECO:0000256" key="4">
    <source>
        <dbReference type="ARBA" id="ARBA00023163"/>
    </source>
</evidence>
<dbReference type="GO" id="GO:0005654">
    <property type="term" value="C:nucleoplasm"/>
    <property type="evidence" value="ECO:0007669"/>
    <property type="project" value="UniProtKB-ARBA"/>
</dbReference>
<evidence type="ECO:0000256" key="5">
    <source>
        <dbReference type="ARBA" id="ARBA00023242"/>
    </source>
</evidence>